<evidence type="ECO:0000313" key="2">
    <source>
        <dbReference type="Proteomes" id="UP000016932"/>
    </source>
</evidence>
<dbReference type="OrthoDB" id="3640077at2759"/>
<dbReference type="HOGENOM" id="CLU_516911_0_0_1"/>
<dbReference type="KEGG" id="pfj:MYCFIDRAFT_179249"/>
<protein>
    <submittedName>
        <fullName evidence="1">Uncharacterized protein</fullName>
    </submittedName>
</protein>
<dbReference type="AlphaFoldDB" id="M3A041"/>
<accession>M3A041</accession>
<evidence type="ECO:0000313" key="1">
    <source>
        <dbReference type="EMBL" id="EME77756.1"/>
    </source>
</evidence>
<dbReference type="VEuPathDB" id="FungiDB:MYCFIDRAFT_179249"/>
<sequence length="527" mass="59761">MRDFALPPAATFLGLPQELRDHTYSYLPLETKKLIYLGPVSSKPKPRAWRTYKRLSRVCRIIRVDVSRIFWAKNAFVMNAGPETSRLTADTMFWMTRLALRTAPYYFQPPAVRTTCEFRYEGILLLNKRGNEWKAMIDLEKQRMLQSLIGGYRVTIDLDPDFGSPEGVIELETQRRIVDDVMQIGEEAVGMLENDGQISEDVLAGICGCFKRYSDHYASRLCRLNCLQIINIQPQASSIPSSKPLAKFYILQSSPSWHRGSPGSSSSLANAALLPLSSVQVGSVMATSYCHVAWQAAFRATFLLINRELICKYQVHNPEWASEDVCFQRGDIEKMVFDETKPGDNVGVREEYHSAVILADERRFLKNEALKHGRSVAPGSVKGERIEFIVNGQPVVADPSWREWRDLWQTYVNKHDGASTSPESSNSVRLYQAWYPKSASFSTTAQDLTPYSAFSLISILVLATLLGEDIAYCYRFARADGDFFHLENLYLRRDRLWALYALKAVRWSMGTGQSYLHSAAPHISSDL</sequence>
<organism evidence="1 2">
    <name type="scientific">Pseudocercospora fijiensis (strain CIRAD86)</name>
    <name type="common">Black leaf streak disease fungus</name>
    <name type="synonym">Mycosphaerella fijiensis</name>
    <dbReference type="NCBI Taxonomy" id="383855"/>
    <lineage>
        <taxon>Eukaryota</taxon>
        <taxon>Fungi</taxon>
        <taxon>Dikarya</taxon>
        <taxon>Ascomycota</taxon>
        <taxon>Pezizomycotina</taxon>
        <taxon>Dothideomycetes</taxon>
        <taxon>Dothideomycetidae</taxon>
        <taxon>Mycosphaerellales</taxon>
        <taxon>Mycosphaerellaceae</taxon>
        <taxon>Pseudocercospora</taxon>
    </lineage>
</organism>
<reference evidence="1 2" key="1">
    <citation type="journal article" date="2012" name="PLoS Pathog.">
        <title>Diverse lifestyles and strategies of plant pathogenesis encoded in the genomes of eighteen Dothideomycetes fungi.</title>
        <authorList>
            <person name="Ohm R.A."/>
            <person name="Feau N."/>
            <person name="Henrissat B."/>
            <person name="Schoch C.L."/>
            <person name="Horwitz B.A."/>
            <person name="Barry K.W."/>
            <person name="Condon B.J."/>
            <person name="Copeland A.C."/>
            <person name="Dhillon B."/>
            <person name="Glaser F."/>
            <person name="Hesse C.N."/>
            <person name="Kosti I."/>
            <person name="LaButti K."/>
            <person name="Lindquist E.A."/>
            <person name="Lucas S."/>
            <person name="Salamov A.A."/>
            <person name="Bradshaw R.E."/>
            <person name="Ciuffetti L."/>
            <person name="Hamelin R.C."/>
            <person name="Kema G.H.J."/>
            <person name="Lawrence C."/>
            <person name="Scott J.A."/>
            <person name="Spatafora J.W."/>
            <person name="Turgeon B.G."/>
            <person name="de Wit P.J.G.M."/>
            <person name="Zhong S."/>
            <person name="Goodwin S.B."/>
            <person name="Grigoriev I.V."/>
        </authorList>
    </citation>
    <scope>NUCLEOTIDE SEQUENCE [LARGE SCALE GENOMIC DNA]</scope>
    <source>
        <strain evidence="1 2">CIRAD86</strain>
    </source>
</reference>
<dbReference type="RefSeq" id="XP_007931535.1">
    <property type="nucleotide sequence ID" value="XM_007933344.1"/>
</dbReference>
<gene>
    <name evidence="1" type="ORF">MYCFIDRAFT_179249</name>
</gene>
<dbReference type="GeneID" id="19334085"/>
<dbReference type="EMBL" id="KB446564">
    <property type="protein sequence ID" value="EME77756.1"/>
    <property type="molecule type" value="Genomic_DNA"/>
</dbReference>
<proteinExistence type="predicted"/>
<dbReference type="Proteomes" id="UP000016932">
    <property type="component" value="Unassembled WGS sequence"/>
</dbReference>
<name>M3A041_PSEFD</name>
<keyword evidence="2" id="KW-1185">Reference proteome</keyword>